<evidence type="ECO:0000256" key="6">
    <source>
        <dbReference type="ARBA" id="ARBA00022801"/>
    </source>
</evidence>
<dbReference type="InterPro" id="IPR001737">
    <property type="entry name" value="KsgA/Erm"/>
</dbReference>
<dbReference type="InterPro" id="IPR029063">
    <property type="entry name" value="SAM-dependent_MTases_sf"/>
</dbReference>
<dbReference type="GO" id="GO:0008168">
    <property type="term" value="F:methyltransferase activity"/>
    <property type="evidence" value="ECO:0007669"/>
    <property type="project" value="UniProtKB-KW"/>
</dbReference>
<dbReference type="PANTHER" id="PTHR43540:SF1">
    <property type="entry name" value="ISOCHORISMATASE HYDROLASE"/>
    <property type="match status" value="1"/>
</dbReference>
<name>A0A166MNP5_COLIC</name>
<comment type="similarity">
    <text evidence="1">Belongs to the isochorismatase family.</text>
</comment>
<dbReference type="GO" id="GO:0032259">
    <property type="term" value="P:methylation"/>
    <property type="evidence" value="ECO:0007669"/>
    <property type="project" value="UniProtKB-KW"/>
</dbReference>
<dbReference type="InterPro" id="IPR036380">
    <property type="entry name" value="Isochorismatase-like_sf"/>
</dbReference>
<comment type="function">
    <text evidence="8">Mitochondrial transcription factor that confers selective promoter recognition on the core subunit of the yeast mitochondrial RNA polymerase. Interacts with DNA in a non-specific manner.</text>
</comment>
<accession>A0A166MNP5</accession>
<keyword evidence="9" id="KW-0175">Coiled coil</keyword>
<organism evidence="11 12">
    <name type="scientific">Colletotrichum incanum</name>
    <name type="common">Soybean anthracnose fungus</name>
    <dbReference type="NCBI Taxonomy" id="1573173"/>
    <lineage>
        <taxon>Eukaryota</taxon>
        <taxon>Fungi</taxon>
        <taxon>Dikarya</taxon>
        <taxon>Ascomycota</taxon>
        <taxon>Pezizomycotina</taxon>
        <taxon>Sordariomycetes</taxon>
        <taxon>Hypocreomycetidae</taxon>
        <taxon>Glomerellales</taxon>
        <taxon>Glomerellaceae</taxon>
        <taxon>Colletotrichum</taxon>
        <taxon>Colletotrichum spaethianum species complex</taxon>
    </lineage>
</organism>
<keyword evidence="5" id="KW-0949">S-adenosyl-L-methionine</keyword>
<evidence type="ECO:0000256" key="9">
    <source>
        <dbReference type="SAM" id="Coils"/>
    </source>
</evidence>
<keyword evidence="12" id="KW-1185">Reference proteome</keyword>
<dbReference type="Proteomes" id="UP000076584">
    <property type="component" value="Unassembled WGS sequence"/>
</dbReference>
<keyword evidence="6" id="KW-0378">Hydrolase</keyword>
<feature type="domain" description="Isochorismatase-like" evidence="10">
    <location>
        <begin position="9"/>
        <end position="185"/>
    </location>
</feature>
<protein>
    <recommendedName>
        <fullName evidence="2">Mitochondrial transcription factor 1</fullName>
    </recommendedName>
</protein>
<evidence type="ECO:0000256" key="5">
    <source>
        <dbReference type="ARBA" id="ARBA00022691"/>
    </source>
</evidence>
<evidence type="ECO:0000256" key="2">
    <source>
        <dbReference type="ARBA" id="ARBA00013836"/>
    </source>
</evidence>
<evidence type="ECO:0000313" key="11">
    <source>
        <dbReference type="EMBL" id="KZL64838.1"/>
    </source>
</evidence>
<dbReference type="PANTHER" id="PTHR43540">
    <property type="entry name" value="PEROXYUREIDOACRYLATE/UREIDOACRYLATE AMIDOHYDROLASE-RELATED"/>
    <property type="match status" value="1"/>
</dbReference>
<dbReference type="Gene3D" id="3.40.50.150">
    <property type="entry name" value="Vaccinia Virus protein VP39"/>
    <property type="match status" value="1"/>
</dbReference>
<evidence type="ECO:0000259" key="10">
    <source>
        <dbReference type="Pfam" id="PF00857"/>
    </source>
</evidence>
<keyword evidence="4" id="KW-0808">Transferase</keyword>
<feature type="coiled-coil region" evidence="9">
    <location>
        <begin position="603"/>
        <end position="630"/>
    </location>
</feature>
<dbReference type="GO" id="GO:0016787">
    <property type="term" value="F:hydrolase activity"/>
    <property type="evidence" value="ECO:0007669"/>
    <property type="project" value="UniProtKB-KW"/>
</dbReference>
<sequence length="842" mass="94794">MRSASTNPTALVLIDIQEGFRHPTHWGNSRSTPTFEQNIKTILESFRKYNSTVESNQTCERRPILIIHVHHHSTSPTSVLYPTHHLEGSSTRSVAPLSFAAPLGSEPTFTKNFNSGFVGTELESTLRSAGIRQLVLVGLTTDHCVSTTARMAANLQVLGDDGGPDGNGEGVHGILLVRDAIATYEKGGFDAETVHAVSLASLDGEFAAVMFALRHAWEKPLLTRRLIARAATTRASVTVRSRVSKSILQTKTPTAKELAKTGVWATPAERAAELKAARKAPKGKGKSKEKVKRPLGDKARVNIVDEKLCDDIIKYIGPTLERHRGCDLVDINPGAGIWSRKLQDFLQPRSHILMEPDEDLYRPFLEPLLERPNTQLLPQSGILWKELNEVLRHIKNQTPKPRGPGTVPERNDTLLVTANLSYYPKKRYRAFDSVTQLVLYQLISSIRNGSLFQKYGLVRMLIWMGPDEPRSFLTRNIQGRKKSVLEAEFACDYLAEVASRDVQLDSKADTWFVRDRWLDVDSTKNTMARMKENGLEIPEGRKQEMTKRIEDYITEDGPQAGVQLPHLNRPYIAELEALEQAYREGKIDKENKSSREWKRLVYLRHQTKRHEEEAENYRDLVEEMKEIARLRHDKALPEGELEARDKAWNDKIRVLGKNFLIDFRLIRDNLHLFQQDPPVLHWDKRPYEPLAVRPNEFFPNVECALVDIQPKAMHPLLRETGPGTSRAGDIFELLQRSMLAASLEPVSKSVERIWPGAAEGILPHCPSLRDPEQGGLPGTGQGEVCARALNEKQWTELLEAFMAWPFRPSYEELIGRLADEVETADDDNNGAGSSFSADGVLA</sequence>
<gene>
    <name evidence="11" type="ORF">CI238_10347</name>
</gene>
<evidence type="ECO:0000256" key="7">
    <source>
        <dbReference type="ARBA" id="ARBA00022884"/>
    </source>
</evidence>
<comment type="caution">
    <text evidence="11">The sequence shown here is derived from an EMBL/GenBank/DDBJ whole genome shotgun (WGS) entry which is preliminary data.</text>
</comment>
<evidence type="ECO:0000313" key="12">
    <source>
        <dbReference type="Proteomes" id="UP000076584"/>
    </source>
</evidence>
<evidence type="ECO:0000256" key="8">
    <source>
        <dbReference type="ARBA" id="ARBA00024915"/>
    </source>
</evidence>
<keyword evidence="3" id="KW-0489">Methyltransferase</keyword>
<dbReference type="InterPro" id="IPR000868">
    <property type="entry name" value="Isochorismatase-like_dom"/>
</dbReference>
<keyword evidence="7" id="KW-0694">RNA-binding</keyword>
<dbReference type="SUPFAM" id="SSF53335">
    <property type="entry name" value="S-adenosyl-L-methionine-dependent methyltransferases"/>
    <property type="match status" value="1"/>
</dbReference>
<dbReference type="Gene3D" id="1.10.8.100">
    <property type="entry name" value="Ribosomal RNA adenine dimethylase-like, domain 2"/>
    <property type="match status" value="1"/>
</dbReference>
<dbReference type="EMBL" id="LFIW01002668">
    <property type="protein sequence ID" value="KZL64838.1"/>
    <property type="molecule type" value="Genomic_DNA"/>
</dbReference>
<dbReference type="InterPro" id="IPR050272">
    <property type="entry name" value="Isochorismatase-like_hydrls"/>
</dbReference>
<dbReference type="Gene3D" id="3.40.50.850">
    <property type="entry name" value="Isochorismatase-like"/>
    <property type="match status" value="1"/>
</dbReference>
<dbReference type="AlphaFoldDB" id="A0A166MNP5"/>
<dbReference type="Pfam" id="PF00398">
    <property type="entry name" value="RrnaAD"/>
    <property type="match status" value="1"/>
</dbReference>
<dbReference type="GO" id="GO:0003723">
    <property type="term" value="F:RNA binding"/>
    <property type="evidence" value="ECO:0007669"/>
    <property type="project" value="UniProtKB-KW"/>
</dbReference>
<evidence type="ECO:0000256" key="1">
    <source>
        <dbReference type="ARBA" id="ARBA00006336"/>
    </source>
</evidence>
<dbReference type="Pfam" id="PF00857">
    <property type="entry name" value="Isochorismatase"/>
    <property type="match status" value="1"/>
</dbReference>
<proteinExistence type="inferred from homology"/>
<reference evidence="11 12" key="1">
    <citation type="submission" date="2015-06" db="EMBL/GenBank/DDBJ databases">
        <title>Survival trade-offs in plant roots during colonization by closely related pathogenic and mutualistic fungi.</title>
        <authorList>
            <person name="Hacquard S."/>
            <person name="Kracher B."/>
            <person name="Hiruma K."/>
            <person name="Weinman A."/>
            <person name="Muench P."/>
            <person name="Garrido Oter R."/>
            <person name="Ver Loren van Themaat E."/>
            <person name="Dallerey J.-F."/>
            <person name="Damm U."/>
            <person name="Henrissat B."/>
            <person name="Lespinet O."/>
            <person name="Thon M."/>
            <person name="Kemen E."/>
            <person name="McHardy A.C."/>
            <person name="Schulze-Lefert P."/>
            <person name="O'Connell R.J."/>
        </authorList>
    </citation>
    <scope>NUCLEOTIDE SEQUENCE [LARGE SCALE GENOMIC DNA]</scope>
    <source>
        <strain evidence="11 12">MAFF 238704</strain>
    </source>
</reference>
<dbReference type="InterPro" id="IPR023165">
    <property type="entry name" value="rRNA_Ade_diMease-like_C"/>
</dbReference>
<dbReference type="SUPFAM" id="SSF52499">
    <property type="entry name" value="Isochorismatase-like hydrolases"/>
    <property type="match status" value="1"/>
</dbReference>
<evidence type="ECO:0000256" key="3">
    <source>
        <dbReference type="ARBA" id="ARBA00022603"/>
    </source>
</evidence>
<evidence type="ECO:0000256" key="4">
    <source>
        <dbReference type="ARBA" id="ARBA00022679"/>
    </source>
</evidence>